<feature type="compositionally biased region" description="Pro residues" evidence="1">
    <location>
        <begin position="8"/>
        <end position="26"/>
    </location>
</feature>
<evidence type="ECO:0000256" key="1">
    <source>
        <dbReference type="SAM" id="MobiDB-lite"/>
    </source>
</evidence>
<accession>A0A918HQI8</accession>
<protein>
    <submittedName>
        <fullName evidence="3">Uncharacterized protein</fullName>
    </submittedName>
</protein>
<gene>
    <name evidence="3" type="ORF">GCM10010226_75290</name>
</gene>
<keyword evidence="4" id="KW-1185">Reference proteome</keyword>
<sequence>MTDQPQTMPAPEPTPEPTAEPTPEPTAAPTAEPTAESTVEPTVEPSPEPTSEPTPPRDRRVLRAVGRWVAVVGVFALLGAGTAYAIVGMERTDVPGLATESDGRWAYPEITRPPVPARSPGPLDPANWSDSHYADLRELLLPAPEGATDDKALHGTDGWLATKDFLAVFGSAEDREKAGQVLTDYGLRHVAARGWTTEDGTRTGIYLLQFDTGTVASDAFQEFSEYDSPVFNARGADVTVFDDGYPTAADVSGVERYAYDEIKPYGAEHLRQAYLCAGDVMAVITQSRKGTAAAVPFQQTVVLQSQLLG</sequence>
<reference evidence="3" key="1">
    <citation type="journal article" date="2014" name="Int. J. Syst. Evol. Microbiol.">
        <title>Complete genome sequence of Corynebacterium casei LMG S-19264T (=DSM 44701T), isolated from a smear-ripened cheese.</title>
        <authorList>
            <consortium name="US DOE Joint Genome Institute (JGI-PGF)"/>
            <person name="Walter F."/>
            <person name="Albersmeier A."/>
            <person name="Kalinowski J."/>
            <person name="Ruckert C."/>
        </authorList>
    </citation>
    <scope>NUCLEOTIDE SEQUENCE</scope>
    <source>
        <strain evidence="3">JCM 4125</strain>
    </source>
</reference>
<comment type="caution">
    <text evidence="3">The sequence shown here is derived from an EMBL/GenBank/DDBJ whole genome shotgun (WGS) entry which is preliminary data.</text>
</comment>
<dbReference type="EMBL" id="BMSA01000031">
    <property type="protein sequence ID" value="GGT85638.1"/>
    <property type="molecule type" value="Genomic_DNA"/>
</dbReference>
<reference evidence="3" key="2">
    <citation type="submission" date="2020-09" db="EMBL/GenBank/DDBJ databases">
        <authorList>
            <person name="Sun Q."/>
            <person name="Ohkuma M."/>
        </authorList>
    </citation>
    <scope>NUCLEOTIDE SEQUENCE</scope>
    <source>
        <strain evidence="3">JCM 4125</strain>
    </source>
</reference>
<keyword evidence="2" id="KW-0472">Membrane</keyword>
<dbReference type="Proteomes" id="UP000646776">
    <property type="component" value="Unassembled WGS sequence"/>
</dbReference>
<organism evidence="3 4">
    <name type="scientific">Streptomyces phaeofaciens</name>
    <dbReference type="NCBI Taxonomy" id="68254"/>
    <lineage>
        <taxon>Bacteria</taxon>
        <taxon>Bacillati</taxon>
        <taxon>Actinomycetota</taxon>
        <taxon>Actinomycetes</taxon>
        <taxon>Kitasatosporales</taxon>
        <taxon>Streptomycetaceae</taxon>
        <taxon>Streptomyces</taxon>
    </lineage>
</organism>
<proteinExistence type="predicted"/>
<feature type="region of interest" description="Disordered" evidence="1">
    <location>
        <begin position="1"/>
        <end position="58"/>
    </location>
</feature>
<keyword evidence="2" id="KW-0812">Transmembrane</keyword>
<feature type="compositionally biased region" description="Low complexity" evidence="1">
    <location>
        <begin position="27"/>
        <end position="43"/>
    </location>
</feature>
<evidence type="ECO:0000313" key="3">
    <source>
        <dbReference type="EMBL" id="GGT85638.1"/>
    </source>
</evidence>
<feature type="transmembrane region" description="Helical" evidence="2">
    <location>
        <begin position="65"/>
        <end position="87"/>
    </location>
</feature>
<name>A0A918HQI8_9ACTN</name>
<dbReference type="AlphaFoldDB" id="A0A918HQI8"/>
<dbReference type="RefSeq" id="WP_189717109.1">
    <property type="nucleotide sequence ID" value="NZ_BMSA01000031.1"/>
</dbReference>
<feature type="compositionally biased region" description="Pro residues" evidence="1">
    <location>
        <begin position="44"/>
        <end position="54"/>
    </location>
</feature>
<evidence type="ECO:0000313" key="4">
    <source>
        <dbReference type="Proteomes" id="UP000646776"/>
    </source>
</evidence>
<evidence type="ECO:0000256" key="2">
    <source>
        <dbReference type="SAM" id="Phobius"/>
    </source>
</evidence>
<keyword evidence="2" id="KW-1133">Transmembrane helix</keyword>